<name>N9NKY3_9GAMM</name>
<reference evidence="1 2" key="1">
    <citation type="submission" date="2013-02" db="EMBL/GenBank/DDBJ databases">
        <title>The Genome Sequence of Acinetobacter sp. ANC 3862.</title>
        <authorList>
            <consortium name="The Broad Institute Genome Sequencing Platform"/>
            <consortium name="The Broad Institute Genome Sequencing Center for Infectious Disease"/>
            <person name="Cerqueira G."/>
            <person name="Feldgarden M."/>
            <person name="Courvalin P."/>
            <person name="Perichon B."/>
            <person name="Grillot-Courvalin C."/>
            <person name="Clermont D."/>
            <person name="Rocha E."/>
            <person name="Yoon E.-J."/>
            <person name="Nemec A."/>
            <person name="Walker B."/>
            <person name="Young S.K."/>
            <person name="Zeng Q."/>
            <person name="Gargeya S."/>
            <person name="Fitzgerald M."/>
            <person name="Haas B."/>
            <person name="Abouelleil A."/>
            <person name="Alvarado L."/>
            <person name="Arachchi H.M."/>
            <person name="Berlin A.M."/>
            <person name="Chapman S.B."/>
            <person name="Dewar J."/>
            <person name="Goldberg J."/>
            <person name="Griggs A."/>
            <person name="Gujja S."/>
            <person name="Hansen M."/>
            <person name="Howarth C."/>
            <person name="Imamovic A."/>
            <person name="Larimer J."/>
            <person name="McCowan C."/>
            <person name="Murphy C."/>
            <person name="Neiman D."/>
            <person name="Pearson M."/>
            <person name="Priest M."/>
            <person name="Roberts A."/>
            <person name="Saif S."/>
            <person name="Shea T."/>
            <person name="Sisk P."/>
            <person name="Sykes S."/>
            <person name="Wortman J."/>
            <person name="Nusbaum C."/>
            <person name="Birren B."/>
        </authorList>
    </citation>
    <scope>NUCLEOTIDE SEQUENCE [LARGE SCALE GENOMIC DNA]</scope>
    <source>
        <strain evidence="1 2">ANC 3862</strain>
    </source>
</reference>
<evidence type="ECO:0000313" key="1">
    <source>
        <dbReference type="EMBL" id="ENX02650.1"/>
    </source>
</evidence>
<protein>
    <submittedName>
        <fullName evidence="1">Uncharacterized protein</fullName>
    </submittedName>
</protein>
<accession>N9NKY3</accession>
<dbReference type="AlphaFoldDB" id="N9NKY3"/>
<organism evidence="1 2">
    <name type="scientific">Acinetobacter modestus</name>
    <dbReference type="NCBI Taxonomy" id="1776740"/>
    <lineage>
        <taxon>Bacteria</taxon>
        <taxon>Pseudomonadati</taxon>
        <taxon>Pseudomonadota</taxon>
        <taxon>Gammaproteobacteria</taxon>
        <taxon>Moraxellales</taxon>
        <taxon>Moraxellaceae</taxon>
        <taxon>Acinetobacter</taxon>
    </lineage>
</organism>
<dbReference type="eggNOG" id="ENOG503203A">
    <property type="taxonomic scope" value="Bacteria"/>
</dbReference>
<dbReference type="EMBL" id="APRP01000014">
    <property type="protein sequence ID" value="ENX02650.1"/>
    <property type="molecule type" value="Genomic_DNA"/>
</dbReference>
<dbReference type="HOGENOM" id="CLU_170820_0_0_6"/>
<dbReference type="Proteomes" id="UP000013248">
    <property type="component" value="Unassembled WGS sequence"/>
</dbReference>
<proteinExistence type="predicted"/>
<comment type="caution">
    <text evidence="1">The sequence shown here is derived from an EMBL/GenBank/DDBJ whole genome shotgun (WGS) entry which is preliminary data.</text>
</comment>
<sequence>MRLSIIGALAVAMTVLVKDKAVKCKKFELTDVSSGELIAARTLATEGQYFAIHEMVAKIQLIDDKGNKYQVTYEMLADTSSANFKKFEEMDYELQLKLNAESLENPSS</sequence>
<evidence type="ECO:0000313" key="2">
    <source>
        <dbReference type="Proteomes" id="UP000013248"/>
    </source>
</evidence>
<dbReference type="PATRIC" id="fig|1217705.3.peg.1051"/>
<dbReference type="STRING" id="1217705.F900_01096"/>
<gene>
    <name evidence="1" type="ORF">F900_01096</name>
</gene>
<dbReference type="RefSeq" id="WP_005215690.1">
    <property type="nucleotide sequence ID" value="NZ_KB850089.1"/>
</dbReference>